<reference evidence="8 9" key="1">
    <citation type="journal article" date="2016" name="Nat. Commun.">
        <title>Thousands of microbial genomes shed light on interconnected biogeochemical processes in an aquifer system.</title>
        <authorList>
            <person name="Anantharaman K."/>
            <person name="Brown C.T."/>
            <person name="Hug L.A."/>
            <person name="Sharon I."/>
            <person name="Castelle C.J."/>
            <person name="Probst A.J."/>
            <person name="Thomas B.C."/>
            <person name="Singh A."/>
            <person name="Wilkins M.J."/>
            <person name="Karaoz U."/>
            <person name="Brodie E.L."/>
            <person name="Williams K.H."/>
            <person name="Hubbard S.S."/>
            <person name="Banfield J.F."/>
        </authorList>
    </citation>
    <scope>NUCLEOTIDE SEQUENCE [LARGE SCALE GENOMIC DNA]</scope>
</reference>
<proteinExistence type="inferred from homology"/>
<dbReference type="GO" id="GO:0016020">
    <property type="term" value="C:membrane"/>
    <property type="evidence" value="ECO:0007669"/>
    <property type="project" value="UniProtKB-SubCell"/>
</dbReference>
<comment type="similarity">
    <text evidence="2">Belongs to the EamA transporter family.</text>
</comment>
<evidence type="ECO:0000256" key="6">
    <source>
        <dbReference type="SAM" id="Phobius"/>
    </source>
</evidence>
<dbReference type="PANTHER" id="PTHR32322:SF2">
    <property type="entry name" value="EAMA DOMAIN-CONTAINING PROTEIN"/>
    <property type="match status" value="1"/>
</dbReference>
<gene>
    <name evidence="8" type="ORF">A2961_04505</name>
</gene>
<evidence type="ECO:0000313" key="8">
    <source>
        <dbReference type="EMBL" id="OGM63601.1"/>
    </source>
</evidence>
<feature type="transmembrane region" description="Helical" evidence="6">
    <location>
        <begin position="38"/>
        <end position="58"/>
    </location>
</feature>
<comment type="subcellular location">
    <subcellularLocation>
        <location evidence="1">Membrane</location>
        <topology evidence="1">Multi-pass membrane protein</topology>
    </subcellularLocation>
</comment>
<protein>
    <recommendedName>
        <fullName evidence="7">EamA domain-containing protein</fullName>
    </recommendedName>
</protein>
<name>A0A1F8BHR9_9BACT</name>
<feature type="domain" description="EamA" evidence="7">
    <location>
        <begin position="157"/>
        <end position="297"/>
    </location>
</feature>
<feature type="transmembrane region" description="Helical" evidence="6">
    <location>
        <begin position="228"/>
        <end position="245"/>
    </location>
</feature>
<feature type="domain" description="EamA" evidence="7">
    <location>
        <begin position="7"/>
        <end position="143"/>
    </location>
</feature>
<dbReference type="Gene3D" id="1.10.3730.20">
    <property type="match status" value="1"/>
</dbReference>
<dbReference type="Proteomes" id="UP000177082">
    <property type="component" value="Unassembled WGS sequence"/>
</dbReference>
<feature type="transmembrane region" description="Helical" evidence="6">
    <location>
        <begin position="132"/>
        <end position="150"/>
    </location>
</feature>
<feature type="transmembrane region" description="Helical" evidence="6">
    <location>
        <begin position="257"/>
        <end position="275"/>
    </location>
</feature>
<dbReference type="InterPro" id="IPR050638">
    <property type="entry name" value="AA-Vitamin_Transporters"/>
</dbReference>
<feature type="transmembrane region" description="Helical" evidence="6">
    <location>
        <begin position="98"/>
        <end position="120"/>
    </location>
</feature>
<dbReference type="STRING" id="1802519.A2961_04505"/>
<comment type="caution">
    <text evidence="8">The sequence shown here is derived from an EMBL/GenBank/DDBJ whole genome shotgun (WGS) entry which is preliminary data.</text>
</comment>
<feature type="transmembrane region" description="Helical" evidence="6">
    <location>
        <begin position="188"/>
        <end position="208"/>
    </location>
</feature>
<keyword evidence="3 6" id="KW-0812">Transmembrane</keyword>
<feature type="transmembrane region" description="Helical" evidence="6">
    <location>
        <begin position="156"/>
        <end position="176"/>
    </location>
</feature>
<evidence type="ECO:0000256" key="3">
    <source>
        <dbReference type="ARBA" id="ARBA00022692"/>
    </source>
</evidence>
<feature type="transmembrane region" description="Helical" evidence="6">
    <location>
        <begin position="70"/>
        <end position="92"/>
    </location>
</feature>
<evidence type="ECO:0000259" key="7">
    <source>
        <dbReference type="Pfam" id="PF00892"/>
    </source>
</evidence>
<evidence type="ECO:0000256" key="5">
    <source>
        <dbReference type="ARBA" id="ARBA00023136"/>
    </source>
</evidence>
<keyword evidence="5 6" id="KW-0472">Membrane</keyword>
<sequence>MNPNRLRAYFYLILVAAIWGAAGPIIKFTLEGLDPLPFLSYRFAIASALSLVFFAVKLKKGKKFRRLKANFSLAFVYGLLAVPIALGILFIGLDKTTVLDLTLIGVAGPLLVTAGGVHFFHDRITKRERIGILVVLAGVVLNSFFPIFKAGSSLKLTGNLLLLVFLAADASSILIAKKAVQKGIKSSNLTSLAFIIGAVTIIPLTLIVHGPNNLIFTLANLPLKYHLGVWYMALLSGSLAYYLYVRGQRSIEVSEAVLFNYLQPFFMIPLAVFWLGEKLSGSFFVGAIIIATGLVIVEYKKLSKK</sequence>
<accession>A0A1F8BHR9</accession>
<feature type="transmembrane region" description="Helical" evidence="6">
    <location>
        <begin position="9"/>
        <end position="26"/>
    </location>
</feature>
<dbReference type="EMBL" id="MGHF01000013">
    <property type="protein sequence ID" value="OGM63601.1"/>
    <property type="molecule type" value="Genomic_DNA"/>
</dbReference>
<evidence type="ECO:0000256" key="1">
    <source>
        <dbReference type="ARBA" id="ARBA00004141"/>
    </source>
</evidence>
<feature type="transmembrane region" description="Helical" evidence="6">
    <location>
        <begin position="281"/>
        <end position="299"/>
    </location>
</feature>
<evidence type="ECO:0000256" key="4">
    <source>
        <dbReference type="ARBA" id="ARBA00022989"/>
    </source>
</evidence>
<evidence type="ECO:0000256" key="2">
    <source>
        <dbReference type="ARBA" id="ARBA00007362"/>
    </source>
</evidence>
<dbReference type="AlphaFoldDB" id="A0A1F8BHR9"/>
<dbReference type="InterPro" id="IPR037185">
    <property type="entry name" value="EmrE-like"/>
</dbReference>
<keyword evidence="4 6" id="KW-1133">Transmembrane helix</keyword>
<dbReference type="PANTHER" id="PTHR32322">
    <property type="entry name" value="INNER MEMBRANE TRANSPORTER"/>
    <property type="match status" value="1"/>
</dbReference>
<organism evidence="8 9">
    <name type="scientific">Candidatus Woesebacteria bacterium RIFCSPLOWO2_01_FULL_39_21</name>
    <dbReference type="NCBI Taxonomy" id="1802519"/>
    <lineage>
        <taxon>Bacteria</taxon>
        <taxon>Candidatus Woeseibacteriota</taxon>
    </lineage>
</organism>
<dbReference type="InterPro" id="IPR000620">
    <property type="entry name" value="EamA_dom"/>
</dbReference>
<evidence type="ECO:0000313" key="9">
    <source>
        <dbReference type="Proteomes" id="UP000177082"/>
    </source>
</evidence>
<dbReference type="SUPFAM" id="SSF103481">
    <property type="entry name" value="Multidrug resistance efflux transporter EmrE"/>
    <property type="match status" value="2"/>
</dbReference>
<dbReference type="Pfam" id="PF00892">
    <property type="entry name" value="EamA"/>
    <property type="match status" value="2"/>
</dbReference>